<proteinExistence type="predicted"/>
<reference evidence="3" key="1">
    <citation type="journal article" date="2022" name="bioRxiv">
        <title>Sequencing and chromosome-scale assembly of the giantPleurodeles waltlgenome.</title>
        <authorList>
            <person name="Brown T."/>
            <person name="Elewa A."/>
            <person name="Iarovenko S."/>
            <person name="Subramanian E."/>
            <person name="Araus A.J."/>
            <person name="Petzold A."/>
            <person name="Susuki M."/>
            <person name="Suzuki K.-i.T."/>
            <person name="Hayashi T."/>
            <person name="Toyoda A."/>
            <person name="Oliveira C."/>
            <person name="Osipova E."/>
            <person name="Leigh N.D."/>
            <person name="Simon A."/>
            <person name="Yun M.H."/>
        </authorList>
    </citation>
    <scope>NUCLEOTIDE SEQUENCE</scope>
    <source>
        <strain evidence="3">20211129_DDA</strain>
        <tissue evidence="3">Liver</tissue>
    </source>
</reference>
<evidence type="ECO:0000313" key="2">
    <source>
        <dbReference type="EMBL" id="KAJ1184729.1"/>
    </source>
</evidence>
<evidence type="ECO:0000313" key="4">
    <source>
        <dbReference type="Proteomes" id="UP001066276"/>
    </source>
</evidence>
<protein>
    <submittedName>
        <fullName evidence="3">Uncharacterized protein</fullName>
    </submittedName>
</protein>
<evidence type="ECO:0000256" key="1">
    <source>
        <dbReference type="SAM" id="MobiDB-lite"/>
    </source>
</evidence>
<name>A0AAV7U7A3_PLEWA</name>
<sequence length="100" mass="10816">MASPGAQPAPQSHVAFRSRACAPDSPKASHLSVREDRHSHMVSSSNYFTFVAAASDLDPPRFQAAQSRHLCIGLRGGNRRRPDHSIPLTLLRCPEGAGDE</sequence>
<organism evidence="3 4">
    <name type="scientific">Pleurodeles waltl</name>
    <name type="common">Iberian ribbed newt</name>
    <dbReference type="NCBI Taxonomy" id="8319"/>
    <lineage>
        <taxon>Eukaryota</taxon>
        <taxon>Metazoa</taxon>
        <taxon>Chordata</taxon>
        <taxon>Craniata</taxon>
        <taxon>Vertebrata</taxon>
        <taxon>Euteleostomi</taxon>
        <taxon>Amphibia</taxon>
        <taxon>Batrachia</taxon>
        <taxon>Caudata</taxon>
        <taxon>Salamandroidea</taxon>
        <taxon>Salamandridae</taxon>
        <taxon>Pleurodelinae</taxon>
        <taxon>Pleurodeles</taxon>
    </lineage>
</organism>
<dbReference type="AlphaFoldDB" id="A0AAV7U7A3"/>
<evidence type="ECO:0000313" key="3">
    <source>
        <dbReference type="EMBL" id="KAJ1184730.1"/>
    </source>
</evidence>
<comment type="caution">
    <text evidence="3">The sequence shown here is derived from an EMBL/GenBank/DDBJ whole genome shotgun (WGS) entry which is preliminary data.</text>
</comment>
<gene>
    <name evidence="2" type="ORF">NDU88_001532</name>
    <name evidence="3" type="ORF">NDU88_001533</name>
</gene>
<dbReference type="EMBL" id="JANPWB010000005">
    <property type="protein sequence ID" value="KAJ1184729.1"/>
    <property type="molecule type" value="Genomic_DNA"/>
</dbReference>
<feature type="region of interest" description="Disordered" evidence="1">
    <location>
        <begin position="1"/>
        <end position="37"/>
    </location>
</feature>
<dbReference type="Proteomes" id="UP001066276">
    <property type="component" value="Chromosome 3_1"/>
</dbReference>
<keyword evidence="4" id="KW-1185">Reference proteome</keyword>
<dbReference type="EMBL" id="JANPWB010000005">
    <property type="protein sequence ID" value="KAJ1184730.1"/>
    <property type="molecule type" value="Genomic_DNA"/>
</dbReference>
<accession>A0AAV7U7A3</accession>